<dbReference type="InterPro" id="IPR008979">
    <property type="entry name" value="Galactose-bd-like_sf"/>
</dbReference>
<evidence type="ECO:0000313" key="8">
    <source>
        <dbReference type="EMBL" id="SFE52655.1"/>
    </source>
</evidence>
<feature type="domain" description="Glycosyl hydrolases family 2 sugar binding" evidence="7">
    <location>
        <begin position="36"/>
        <end position="181"/>
    </location>
</feature>
<evidence type="ECO:0000256" key="4">
    <source>
        <dbReference type="SAM" id="SignalP"/>
    </source>
</evidence>
<evidence type="ECO:0000256" key="3">
    <source>
        <dbReference type="ARBA" id="ARBA00023295"/>
    </source>
</evidence>
<dbReference type="Pfam" id="PF02836">
    <property type="entry name" value="Glyco_hydro_2_C"/>
    <property type="match status" value="1"/>
</dbReference>
<dbReference type="RefSeq" id="WP_091539105.1">
    <property type="nucleotide sequence ID" value="NZ_FONY01000002.1"/>
</dbReference>
<keyword evidence="3" id="KW-0326">Glycosidase</keyword>
<dbReference type="PANTHER" id="PTHR42732">
    <property type="entry name" value="BETA-GALACTOSIDASE"/>
    <property type="match status" value="1"/>
</dbReference>
<evidence type="ECO:0000313" key="9">
    <source>
        <dbReference type="Proteomes" id="UP000199513"/>
    </source>
</evidence>
<dbReference type="InterPro" id="IPR036156">
    <property type="entry name" value="Beta-gal/glucu_dom_sf"/>
</dbReference>
<dbReference type="SUPFAM" id="SSF51445">
    <property type="entry name" value="(Trans)glycosidases"/>
    <property type="match status" value="1"/>
</dbReference>
<evidence type="ECO:0000259" key="6">
    <source>
        <dbReference type="Pfam" id="PF02836"/>
    </source>
</evidence>
<dbReference type="InterPro" id="IPR013783">
    <property type="entry name" value="Ig-like_fold"/>
</dbReference>
<feature type="signal peptide" evidence="4">
    <location>
        <begin position="1"/>
        <end position="18"/>
    </location>
</feature>
<name>A0A1I2B929_9BACT</name>
<organism evidence="8 9">
    <name type="scientific">Thermoflexibacter ruber</name>
    <dbReference type="NCBI Taxonomy" id="1003"/>
    <lineage>
        <taxon>Bacteria</taxon>
        <taxon>Pseudomonadati</taxon>
        <taxon>Bacteroidota</taxon>
        <taxon>Cytophagia</taxon>
        <taxon>Cytophagales</taxon>
        <taxon>Thermoflexibacteraceae</taxon>
        <taxon>Thermoflexibacter</taxon>
    </lineage>
</organism>
<dbReference type="STRING" id="1003.SAMN04488541_1002183"/>
<dbReference type="PANTHER" id="PTHR42732:SF2">
    <property type="entry name" value="BETA-MANNOSIDASE"/>
    <property type="match status" value="1"/>
</dbReference>
<dbReference type="InterPro" id="IPR006104">
    <property type="entry name" value="Glyco_hydro_2_N"/>
</dbReference>
<comment type="similarity">
    <text evidence="1">Belongs to the glycosyl hydrolase 2 family.</text>
</comment>
<evidence type="ECO:0000259" key="5">
    <source>
        <dbReference type="Pfam" id="PF00703"/>
    </source>
</evidence>
<keyword evidence="9" id="KW-1185">Reference proteome</keyword>
<dbReference type="Gene3D" id="3.20.20.80">
    <property type="entry name" value="Glycosidases"/>
    <property type="match status" value="1"/>
</dbReference>
<evidence type="ECO:0000256" key="1">
    <source>
        <dbReference type="ARBA" id="ARBA00007401"/>
    </source>
</evidence>
<dbReference type="InterPro" id="IPR051913">
    <property type="entry name" value="GH2_Domain-Containing"/>
</dbReference>
<feature type="chain" id="PRO_5011566411" evidence="4">
    <location>
        <begin position="19"/>
        <end position="920"/>
    </location>
</feature>
<gene>
    <name evidence="8" type="ORF">SAMN04488541_1002183</name>
</gene>
<dbReference type="SUPFAM" id="SSF49785">
    <property type="entry name" value="Galactose-binding domain-like"/>
    <property type="match status" value="1"/>
</dbReference>
<dbReference type="AlphaFoldDB" id="A0A1I2B929"/>
<evidence type="ECO:0000256" key="2">
    <source>
        <dbReference type="ARBA" id="ARBA00022801"/>
    </source>
</evidence>
<dbReference type="Gene3D" id="2.60.40.10">
    <property type="entry name" value="Immunoglobulins"/>
    <property type="match status" value="1"/>
</dbReference>
<proteinExistence type="inferred from homology"/>
<sequence>MKNLVTVLFCLFITTLQAKIPLPEHPRPDFERADWQNLNGDWAFEFDKEDLGLKENWAKGTKSFSKTIKVPFPWGAPLSGVQDEADIAWYKREINVPTAWASRRTFLTIGASDWETTVFLDGNEVGKFQGGYVPFSFELTKYLKYGQNQALIIRVDDKRRDFALYGKQGYGNARGIWQTVYLEARGQNYISSFRFEPDIDKQKVKVVVHLAEPNKTGKNLPLKLIIKTDNQPIEVSQQMANNASSVSFEVAIPNARLWSLENPYLYETSITLGSDEQIKTYFGMRKISVVNLPHTDYPYIALNNKPIYLQLTLDQSYHPDGYYTFPSDQFMKEEILRTKQIGLNGIRTHIKIDIPRKLYWADKLGVLVMADLPNFWGEPNAEARAESEKTLPLMIERDFNHPAIFSWIIFNETWGLRTNVQENGKEVHKYLPETQKWVVSMVEKAKKLDPTRLVEDNSICCGAGHTVTDINSWHEYLPGWEWENYLSNLVKNTYEGSLHHFEVGYKQGRQPNINSECGNVWGYEGSTGDVDWSWDYHRMINTFRKYPKVAGWLYTEHHDVINEWNGYWRYDRSNKFTGLEEMVEGMSLKDLHSLIYLSTGNEISKTVKPNERVRVPLYLSSMTDRSDLGDKLTLQVKMYGYDAIGQKKTWGTRTETLPYKPYINQEVESLLLTMPNEKAVVTLALTLQDQAGNDLHHNVMNFIVEASTPQEINLLNGKKAQLVSVEAKDFSQAKWSAKQWNVMEGAKVNGTGSGYFEYRFKLPSNDFGNATFIAELGAKQLFVKDIDQEKIKDDNYMLGARVAPDKNPNSYPMTDETLFPSLVSVSVNGIFAQQVELPDDPADHRGVLSWHYQPKVRKLNEAGSYGYKVAINVPKEALDLARKTGELVIRLTAENGLSGGIAVYGDRFGRYAINPCVILY</sequence>
<dbReference type="InterPro" id="IPR017853">
    <property type="entry name" value="GH"/>
</dbReference>
<dbReference type="SUPFAM" id="SSF49303">
    <property type="entry name" value="beta-Galactosidase/glucuronidase domain"/>
    <property type="match status" value="1"/>
</dbReference>
<dbReference type="Gene3D" id="2.60.120.260">
    <property type="entry name" value="Galactose-binding domain-like"/>
    <property type="match status" value="1"/>
</dbReference>
<feature type="domain" description="Glycoside hydrolase family 2 catalytic" evidence="6">
    <location>
        <begin position="300"/>
        <end position="559"/>
    </location>
</feature>
<reference evidence="8 9" key="1">
    <citation type="submission" date="2016-10" db="EMBL/GenBank/DDBJ databases">
        <authorList>
            <person name="de Groot N.N."/>
        </authorList>
    </citation>
    <scope>NUCLEOTIDE SEQUENCE [LARGE SCALE GENOMIC DNA]</scope>
    <source>
        <strain>GEY</strain>
        <strain evidence="9">DSM 9560</strain>
    </source>
</reference>
<dbReference type="InterPro" id="IPR006103">
    <property type="entry name" value="Glyco_hydro_2_cat"/>
</dbReference>
<dbReference type="Pfam" id="PF00703">
    <property type="entry name" value="Glyco_hydro_2"/>
    <property type="match status" value="1"/>
</dbReference>
<dbReference type="InterPro" id="IPR006102">
    <property type="entry name" value="Ig-like_GH2"/>
</dbReference>
<keyword evidence="4" id="KW-0732">Signal</keyword>
<keyword evidence="2" id="KW-0378">Hydrolase</keyword>
<dbReference type="OrthoDB" id="9801077at2"/>
<feature type="domain" description="Glycoside hydrolase family 2 immunoglobulin-like beta-sandwich" evidence="5">
    <location>
        <begin position="189"/>
        <end position="285"/>
    </location>
</feature>
<dbReference type="Pfam" id="PF02837">
    <property type="entry name" value="Glyco_hydro_2_N"/>
    <property type="match status" value="1"/>
</dbReference>
<evidence type="ECO:0000259" key="7">
    <source>
        <dbReference type="Pfam" id="PF02837"/>
    </source>
</evidence>
<dbReference type="GO" id="GO:0005975">
    <property type="term" value="P:carbohydrate metabolic process"/>
    <property type="evidence" value="ECO:0007669"/>
    <property type="project" value="InterPro"/>
</dbReference>
<protein>
    <submittedName>
        <fullName evidence="8">Beta-galactosidase/beta-glucuronidase</fullName>
    </submittedName>
</protein>
<dbReference type="EMBL" id="FONY01000002">
    <property type="protein sequence ID" value="SFE52655.1"/>
    <property type="molecule type" value="Genomic_DNA"/>
</dbReference>
<dbReference type="Proteomes" id="UP000199513">
    <property type="component" value="Unassembled WGS sequence"/>
</dbReference>
<accession>A0A1I2B929</accession>
<dbReference type="GO" id="GO:0004553">
    <property type="term" value="F:hydrolase activity, hydrolyzing O-glycosyl compounds"/>
    <property type="evidence" value="ECO:0007669"/>
    <property type="project" value="InterPro"/>
</dbReference>